<gene>
    <name evidence="2" type="ORF">MRATA1EN1_LOCUS20765</name>
</gene>
<dbReference type="EMBL" id="OX459967">
    <property type="protein sequence ID" value="CAI9171803.1"/>
    <property type="molecule type" value="Genomic_DNA"/>
</dbReference>
<protein>
    <submittedName>
        <fullName evidence="2">Uncharacterized protein</fullName>
    </submittedName>
</protein>
<accession>A0ABN8ZD32</accession>
<evidence type="ECO:0000313" key="3">
    <source>
        <dbReference type="Proteomes" id="UP001176941"/>
    </source>
</evidence>
<feature type="region of interest" description="Disordered" evidence="1">
    <location>
        <begin position="76"/>
        <end position="97"/>
    </location>
</feature>
<organism evidence="2 3">
    <name type="scientific">Rangifer tarandus platyrhynchus</name>
    <name type="common">Svalbard reindeer</name>
    <dbReference type="NCBI Taxonomy" id="3082113"/>
    <lineage>
        <taxon>Eukaryota</taxon>
        <taxon>Metazoa</taxon>
        <taxon>Chordata</taxon>
        <taxon>Craniata</taxon>
        <taxon>Vertebrata</taxon>
        <taxon>Euteleostomi</taxon>
        <taxon>Mammalia</taxon>
        <taxon>Eutheria</taxon>
        <taxon>Laurasiatheria</taxon>
        <taxon>Artiodactyla</taxon>
        <taxon>Ruminantia</taxon>
        <taxon>Pecora</taxon>
        <taxon>Cervidae</taxon>
        <taxon>Odocoileinae</taxon>
        <taxon>Rangifer</taxon>
    </lineage>
</organism>
<name>A0ABN8ZD32_RANTA</name>
<evidence type="ECO:0000313" key="2">
    <source>
        <dbReference type="EMBL" id="CAI9171803.1"/>
    </source>
</evidence>
<proteinExistence type="predicted"/>
<keyword evidence="3" id="KW-1185">Reference proteome</keyword>
<reference evidence="2" key="1">
    <citation type="submission" date="2023-04" db="EMBL/GenBank/DDBJ databases">
        <authorList>
            <consortium name="ELIXIR-Norway"/>
        </authorList>
    </citation>
    <scope>NUCLEOTIDE SEQUENCE [LARGE SCALE GENOMIC DNA]</scope>
</reference>
<sequence length="121" mass="13302">MEEWAGPGTVTPSCWCVDPNLPEGAWLAPFPEDALGRVHCDARPDLRGVPEKRCEERNSYGTSGTFGSALAWEGDQSASGTDFYPSESHLLEAGGQQERTGRQVYVITWKEEMVLKVVADQ</sequence>
<dbReference type="Proteomes" id="UP001176941">
    <property type="component" value="Chromosome 31"/>
</dbReference>
<evidence type="ECO:0000256" key="1">
    <source>
        <dbReference type="SAM" id="MobiDB-lite"/>
    </source>
</evidence>